<gene>
    <name evidence="1" type="ORF">SDC9_68900</name>
</gene>
<accession>A0A644Y1Q1</accession>
<sequence length="62" mass="6731">MTRIEIEILLSAAFCGGEICRRELRLTEEAAGYIAAHYPARVTALGAAWYEITLRGGLPHGA</sequence>
<protein>
    <submittedName>
        <fullName evidence="1">Uncharacterized protein</fullName>
    </submittedName>
</protein>
<organism evidence="1">
    <name type="scientific">bioreactor metagenome</name>
    <dbReference type="NCBI Taxonomy" id="1076179"/>
    <lineage>
        <taxon>unclassified sequences</taxon>
        <taxon>metagenomes</taxon>
        <taxon>ecological metagenomes</taxon>
    </lineage>
</organism>
<comment type="caution">
    <text evidence="1">The sequence shown here is derived from an EMBL/GenBank/DDBJ whole genome shotgun (WGS) entry which is preliminary data.</text>
</comment>
<name>A0A644Y1Q1_9ZZZZ</name>
<dbReference type="EMBL" id="VSSQ01003812">
    <property type="protein sequence ID" value="MPM22445.1"/>
    <property type="molecule type" value="Genomic_DNA"/>
</dbReference>
<proteinExistence type="predicted"/>
<reference evidence="1" key="1">
    <citation type="submission" date="2019-08" db="EMBL/GenBank/DDBJ databases">
        <authorList>
            <person name="Kucharzyk K."/>
            <person name="Murdoch R.W."/>
            <person name="Higgins S."/>
            <person name="Loffler F."/>
        </authorList>
    </citation>
    <scope>NUCLEOTIDE SEQUENCE</scope>
</reference>
<dbReference type="AlphaFoldDB" id="A0A644Y1Q1"/>
<evidence type="ECO:0000313" key="1">
    <source>
        <dbReference type="EMBL" id="MPM22445.1"/>
    </source>
</evidence>